<dbReference type="OrthoDB" id="3748531at2"/>
<evidence type="ECO:0000256" key="1">
    <source>
        <dbReference type="SAM" id="Phobius"/>
    </source>
</evidence>
<organism evidence="3 4">
    <name type="scientific">Halopolyspora algeriensis</name>
    <dbReference type="NCBI Taxonomy" id="1500506"/>
    <lineage>
        <taxon>Bacteria</taxon>
        <taxon>Bacillati</taxon>
        <taxon>Actinomycetota</taxon>
        <taxon>Actinomycetes</taxon>
        <taxon>Actinomycetes incertae sedis</taxon>
        <taxon>Halopolyspora</taxon>
    </lineage>
</organism>
<feature type="transmembrane region" description="Helical" evidence="1">
    <location>
        <begin position="87"/>
        <end position="105"/>
    </location>
</feature>
<dbReference type="Proteomes" id="UP000253495">
    <property type="component" value="Unassembled WGS sequence"/>
</dbReference>
<dbReference type="Pfam" id="PF08044">
    <property type="entry name" value="DUF1707"/>
    <property type="match status" value="1"/>
</dbReference>
<keyword evidence="1" id="KW-1133">Transmembrane helix</keyword>
<keyword evidence="1" id="KW-0472">Membrane</keyword>
<dbReference type="RefSeq" id="WP_114451333.1">
    <property type="nucleotide sequence ID" value="NZ_QPJC01000001.1"/>
</dbReference>
<reference evidence="3 4" key="1">
    <citation type="submission" date="2018-07" db="EMBL/GenBank/DDBJ databases">
        <title>Genomic Encyclopedia of Type Strains, Phase III (KMG-III): the genomes of soil and plant-associated and newly described type strains.</title>
        <authorList>
            <person name="Whitman W."/>
        </authorList>
    </citation>
    <scope>NUCLEOTIDE SEQUENCE [LARGE SCALE GENOMIC DNA]</scope>
    <source>
        <strain evidence="3 4">CECT 8575</strain>
    </source>
</reference>
<feature type="domain" description="DUF1707" evidence="2">
    <location>
        <begin position="9"/>
        <end position="61"/>
    </location>
</feature>
<accession>A0A368W536</accession>
<dbReference type="AlphaFoldDB" id="A0A368W536"/>
<feature type="transmembrane region" description="Helical" evidence="1">
    <location>
        <begin position="111"/>
        <end position="130"/>
    </location>
</feature>
<evidence type="ECO:0000313" key="4">
    <source>
        <dbReference type="Proteomes" id="UP000253495"/>
    </source>
</evidence>
<name>A0A368W536_9ACTN</name>
<proteinExistence type="predicted"/>
<comment type="caution">
    <text evidence="3">The sequence shown here is derived from an EMBL/GenBank/DDBJ whole genome shotgun (WGS) entry which is preliminary data.</text>
</comment>
<dbReference type="InterPro" id="IPR012551">
    <property type="entry name" value="DUF1707_SHOCT-like"/>
</dbReference>
<keyword evidence="4" id="KW-1185">Reference proteome</keyword>
<dbReference type="PANTHER" id="PTHR40763:SF4">
    <property type="entry name" value="DUF1707 DOMAIN-CONTAINING PROTEIN"/>
    <property type="match status" value="1"/>
</dbReference>
<sequence length="151" mass="16520">MAEPDNSSIRASDADREAVAERLRVALNEGRITIAEYDDRLRATYASATRAELSPLTADLPEPAPPSVEKVKRDRDRKKLVKDWRDWAGTSFLLIGIWLITSLFSGEMLPFWPIFPVGIWAVVLLAGMLFGGDDTDIGDGDDGGSNGSVAR</sequence>
<dbReference type="PANTHER" id="PTHR40763">
    <property type="entry name" value="MEMBRANE PROTEIN-RELATED"/>
    <property type="match status" value="1"/>
</dbReference>
<keyword evidence="1" id="KW-0812">Transmembrane</keyword>
<protein>
    <submittedName>
        <fullName evidence="3">Uncharacterized protein DUF1707</fullName>
    </submittedName>
</protein>
<evidence type="ECO:0000313" key="3">
    <source>
        <dbReference type="EMBL" id="RCW47160.1"/>
    </source>
</evidence>
<evidence type="ECO:0000259" key="2">
    <source>
        <dbReference type="Pfam" id="PF08044"/>
    </source>
</evidence>
<gene>
    <name evidence="3" type="ORF">DFQ14_101504</name>
</gene>
<dbReference type="EMBL" id="QPJC01000001">
    <property type="protein sequence ID" value="RCW47160.1"/>
    <property type="molecule type" value="Genomic_DNA"/>
</dbReference>